<dbReference type="RefSeq" id="WP_142932858.1">
    <property type="nucleotide sequence ID" value="NZ_ML660167.1"/>
</dbReference>
<evidence type="ECO:0008006" key="5">
    <source>
        <dbReference type="Google" id="ProtNLM"/>
    </source>
</evidence>
<proteinExistence type="predicted"/>
<dbReference type="EMBL" id="VIKS01000011">
    <property type="protein sequence ID" value="TQV85939.1"/>
    <property type="molecule type" value="Genomic_DNA"/>
</dbReference>
<feature type="region of interest" description="Disordered" evidence="1">
    <location>
        <begin position="149"/>
        <end position="169"/>
    </location>
</feature>
<evidence type="ECO:0000313" key="4">
    <source>
        <dbReference type="Proteomes" id="UP000315439"/>
    </source>
</evidence>
<protein>
    <recommendedName>
        <fullName evidence="5">Lipoprotein</fullName>
    </recommendedName>
</protein>
<gene>
    <name evidence="3" type="ORF">FLL46_18650</name>
</gene>
<keyword evidence="4" id="KW-1185">Reference proteome</keyword>
<dbReference type="AlphaFoldDB" id="A0A545U939"/>
<evidence type="ECO:0000313" key="3">
    <source>
        <dbReference type="EMBL" id="TQV85939.1"/>
    </source>
</evidence>
<comment type="caution">
    <text evidence="3">The sequence shown here is derived from an EMBL/GenBank/DDBJ whole genome shotgun (WGS) entry which is preliminary data.</text>
</comment>
<keyword evidence="2" id="KW-0732">Signal</keyword>
<reference evidence="3 4" key="1">
    <citation type="submission" date="2019-07" db="EMBL/GenBank/DDBJ databases">
        <title>Draft genome for Aliikangiella sp. M105.</title>
        <authorList>
            <person name="Wang G."/>
        </authorList>
    </citation>
    <scope>NUCLEOTIDE SEQUENCE [LARGE SCALE GENOMIC DNA]</scope>
    <source>
        <strain evidence="3 4">M105</strain>
    </source>
</reference>
<dbReference type="Proteomes" id="UP000315439">
    <property type="component" value="Unassembled WGS sequence"/>
</dbReference>
<accession>A0A545U939</accession>
<organism evidence="3 4">
    <name type="scientific">Aliikangiella coralliicola</name>
    <dbReference type="NCBI Taxonomy" id="2592383"/>
    <lineage>
        <taxon>Bacteria</taxon>
        <taxon>Pseudomonadati</taxon>
        <taxon>Pseudomonadota</taxon>
        <taxon>Gammaproteobacteria</taxon>
        <taxon>Oceanospirillales</taxon>
        <taxon>Pleioneaceae</taxon>
        <taxon>Aliikangiella</taxon>
    </lineage>
</organism>
<feature type="chain" id="PRO_5022235507" description="Lipoprotein" evidence="2">
    <location>
        <begin position="19"/>
        <end position="394"/>
    </location>
</feature>
<evidence type="ECO:0000256" key="2">
    <source>
        <dbReference type="SAM" id="SignalP"/>
    </source>
</evidence>
<name>A0A545U939_9GAMM</name>
<sequence>MKYLLSILLLASSSSLFAAADIVDACINCSEAKARHTALQGMEEFYYSTPQPGSVNDVSRRGKPKPKIFKTLHIFTNTGPYHGYSYIARIVNGGAVLVKAYDTPPSKGRGIFKSMHEYRVAYLQMIADAQAGMDYRFMQAVGKAHNKVTPADARKGDDETGACSENGSQSSPFDYFTGNTAIDTNAAMRLELKNYIGQTNVKHTQINWNVGGSLGTDGASMNGSIGGTLAIQDGVGHLNVQYSNHGQLVFDIRRNTNNTYYPTLNLTASTFGNGVNRSDNFDYGEGPGMDMFLYQNADKQFKINNRSFTFENNCIEKDWAEMARDLGLKIVNDTGFEGGGFDTPCQANPSGTTEYVYRWKEFVQTSRVVGDTMTITGIWVPRSLMVTTGSSNPC</sequence>
<evidence type="ECO:0000256" key="1">
    <source>
        <dbReference type="SAM" id="MobiDB-lite"/>
    </source>
</evidence>
<feature type="signal peptide" evidence="2">
    <location>
        <begin position="1"/>
        <end position="18"/>
    </location>
</feature>